<dbReference type="GO" id="GO:0006081">
    <property type="term" value="P:aldehyde metabolic process"/>
    <property type="evidence" value="ECO:0007669"/>
    <property type="project" value="InterPro"/>
</dbReference>
<keyword evidence="2 3" id="KW-0560">Oxidoreductase</keyword>
<dbReference type="AlphaFoldDB" id="A0A8J2KCW7"/>
<comment type="similarity">
    <text evidence="1 3 5">Belongs to the aldehyde dehydrogenase family.</text>
</comment>
<dbReference type="PANTHER" id="PTHR43570">
    <property type="entry name" value="ALDEHYDE DEHYDROGENASE"/>
    <property type="match status" value="1"/>
</dbReference>
<dbReference type="Pfam" id="PF00171">
    <property type="entry name" value="Aldedh"/>
    <property type="match status" value="1"/>
</dbReference>
<gene>
    <name evidence="8" type="ORF">AFUS01_LOCUS25025</name>
</gene>
<dbReference type="InterPro" id="IPR015590">
    <property type="entry name" value="Aldehyde_DH_dom"/>
</dbReference>
<keyword evidence="6" id="KW-0812">Transmembrane</keyword>
<evidence type="ECO:0000256" key="3">
    <source>
        <dbReference type="PIRNR" id="PIRNR036492"/>
    </source>
</evidence>
<protein>
    <recommendedName>
        <fullName evidence="3">Aldehyde dehydrogenase</fullName>
    </recommendedName>
</protein>
<dbReference type="PANTHER" id="PTHR43570:SF16">
    <property type="entry name" value="ALDEHYDE DEHYDROGENASE TYPE III, ISOFORM Q"/>
    <property type="match status" value="1"/>
</dbReference>
<dbReference type="PIRSF" id="PIRSF036492">
    <property type="entry name" value="ALDH"/>
    <property type="match status" value="1"/>
</dbReference>
<feature type="domain" description="Aldehyde dehydrogenase" evidence="7">
    <location>
        <begin position="130"/>
        <end position="412"/>
    </location>
</feature>
<evidence type="ECO:0000313" key="9">
    <source>
        <dbReference type="Proteomes" id="UP000708208"/>
    </source>
</evidence>
<sequence length="482" mass="54259">MNAEIRKNSPNAGSVKMDSKNDFNSGLDVLAEAEIEEIVLKTRDAFNNGVTLNVEFRRKQLQNLKRMFAECESQIMAAQYKDLRKGFYTAKVADIVTVRMEIESMLRNLKEYTTDEKLPFNVGTALDKACADIMAQLLPKYLDQSCYHVVTGGVETSKRLLQIKFDYIFFTGSQTVGKSVMQAASQNLTPVTLELGGMNPCYIHPSADVMKSTKKILWGKLFVGGQLCIAPDFLMCSEDIQAVFISSAKKFLREWYGTNAQKSPDLVRIAHKQHFNRLKRLLETTKGKIVIGGQTDEDDMWIEPTIVVNVDPDNDALMQEEIFGPILPIVTVSSVQDAIRIMRSKPKPLCSYVFATSQAAIQQVKESTSSGCLGINDVLWQSFRPGLPFGGVGASGMGKYHGKYSFDTFSHDRAILEISQDIFTENIYEMRYPPYTKFKCEFLTWMGINYELLSLPLESIIRQFLSALIGVLAAFAFIYFYN</sequence>
<feature type="active site" evidence="4">
    <location>
        <position position="194"/>
    </location>
</feature>
<keyword evidence="9" id="KW-1185">Reference proteome</keyword>
<dbReference type="EMBL" id="CAJVCH010318215">
    <property type="protein sequence ID" value="CAG7786458.1"/>
    <property type="molecule type" value="Genomic_DNA"/>
</dbReference>
<evidence type="ECO:0000256" key="2">
    <source>
        <dbReference type="ARBA" id="ARBA00023002"/>
    </source>
</evidence>
<organism evidence="8 9">
    <name type="scientific">Allacma fusca</name>
    <dbReference type="NCBI Taxonomy" id="39272"/>
    <lineage>
        <taxon>Eukaryota</taxon>
        <taxon>Metazoa</taxon>
        <taxon>Ecdysozoa</taxon>
        <taxon>Arthropoda</taxon>
        <taxon>Hexapoda</taxon>
        <taxon>Collembola</taxon>
        <taxon>Symphypleona</taxon>
        <taxon>Sminthuridae</taxon>
        <taxon>Allacma</taxon>
    </lineage>
</organism>
<dbReference type="GO" id="GO:0004029">
    <property type="term" value="F:aldehyde dehydrogenase (NAD+) activity"/>
    <property type="evidence" value="ECO:0007669"/>
    <property type="project" value="TreeGrafter"/>
</dbReference>
<evidence type="ECO:0000256" key="4">
    <source>
        <dbReference type="PROSITE-ProRule" id="PRU10007"/>
    </source>
</evidence>
<dbReference type="PROSITE" id="PS00687">
    <property type="entry name" value="ALDEHYDE_DEHYDR_GLU"/>
    <property type="match status" value="1"/>
</dbReference>
<dbReference type="OrthoDB" id="440325at2759"/>
<dbReference type="InterPro" id="IPR029510">
    <property type="entry name" value="Ald_DH_CS_GLU"/>
</dbReference>
<keyword evidence="6" id="KW-1133">Transmembrane helix</keyword>
<evidence type="ECO:0000256" key="1">
    <source>
        <dbReference type="ARBA" id="ARBA00009986"/>
    </source>
</evidence>
<evidence type="ECO:0000256" key="6">
    <source>
        <dbReference type="SAM" id="Phobius"/>
    </source>
</evidence>
<dbReference type="GO" id="GO:0005737">
    <property type="term" value="C:cytoplasm"/>
    <property type="evidence" value="ECO:0007669"/>
    <property type="project" value="TreeGrafter"/>
</dbReference>
<name>A0A8J2KCW7_9HEXA</name>
<dbReference type="InterPro" id="IPR012394">
    <property type="entry name" value="Aldehyde_DH_NAD(P)"/>
</dbReference>
<evidence type="ECO:0000259" key="7">
    <source>
        <dbReference type="Pfam" id="PF00171"/>
    </source>
</evidence>
<comment type="caution">
    <text evidence="8">The sequence shown here is derived from an EMBL/GenBank/DDBJ whole genome shotgun (WGS) entry which is preliminary data.</text>
</comment>
<accession>A0A8J2KCW7</accession>
<proteinExistence type="inferred from homology"/>
<feature type="transmembrane region" description="Helical" evidence="6">
    <location>
        <begin position="464"/>
        <end position="481"/>
    </location>
</feature>
<dbReference type="Proteomes" id="UP000708208">
    <property type="component" value="Unassembled WGS sequence"/>
</dbReference>
<keyword evidence="6" id="KW-0472">Membrane</keyword>
<evidence type="ECO:0000256" key="5">
    <source>
        <dbReference type="RuleBase" id="RU003345"/>
    </source>
</evidence>
<dbReference type="FunFam" id="3.40.309.10:FF:000003">
    <property type="entry name" value="Aldehyde dehydrogenase"/>
    <property type="match status" value="1"/>
</dbReference>
<reference evidence="8" key="1">
    <citation type="submission" date="2021-06" db="EMBL/GenBank/DDBJ databases">
        <authorList>
            <person name="Hodson N. C."/>
            <person name="Mongue J. A."/>
            <person name="Jaron S. K."/>
        </authorList>
    </citation>
    <scope>NUCLEOTIDE SEQUENCE</scope>
</reference>
<evidence type="ECO:0000313" key="8">
    <source>
        <dbReference type="EMBL" id="CAG7786458.1"/>
    </source>
</evidence>